<gene>
    <name evidence="1" type="ORF">Dthio_PD2156</name>
</gene>
<evidence type="ECO:0000313" key="1">
    <source>
        <dbReference type="EMBL" id="EFI34780.1"/>
    </source>
</evidence>
<dbReference type="InterPro" id="IPR024787">
    <property type="entry name" value="EcsC"/>
</dbReference>
<dbReference type="OrthoDB" id="1425703at2"/>
<evidence type="ECO:0008006" key="3">
    <source>
        <dbReference type="Google" id="ProtNLM"/>
    </source>
</evidence>
<accession>D6SPV4</accession>
<protein>
    <recommendedName>
        <fullName evidence="3">EcsC family protein</fullName>
    </recommendedName>
</protein>
<reference evidence="1" key="1">
    <citation type="submission" date="2010-05" db="EMBL/GenBank/DDBJ databases">
        <title>The draft genome of Desulfonatronospira thiodismutans ASO3-1.</title>
        <authorList>
            <consortium name="US DOE Joint Genome Institute (JGI-PGF)"/>
            <person name="Lucas S."/>
            <person name="Copeland A."/>
            <person name="Lapidus A."/>
            <person name="Cheng J.-F."/>
            <person name="Bruce D."/>
            <person name="Goodwin L."/>
            <person name="Pitluck S."/>
            <person name="Chertkov O."/>
            <person name="Brettin T."/>
            <person name="Detter J.C."/>
            <person name="Han C."/>
            <person name="Land M.L."/>
            <person name="Hauser L."/>
            <person name="Kyrpides N."/>
            <person name="Mikhailova N."/>
            <person name="Muyzer G."/>
            <person name="Woyke T."/>
        </authorList>
    </citation>
    <scope>NUCLEOTIDE SEQUENCE [LARGE SCALE GENOMIC DNA]</scope>
    <source>
        <strain evidence="1">ASO3-1</strain>
    </source>
</reference>
<name>D6SPV4_9BACT</name>
<organism evidence="1 2">
    <name type="scientific">Desulfonatronospira thiodismutans ASO3-1</name>
    <dbReference type="NCBI Taxonomy" id="555779"/>
    <lineage>
        <taxon>Bacteria</taxon>
        <taxon>Pseudomonadati</taxon>
        <taxon>Thermodesulfobacteriota</taxon>
        <taxon>Desulfovibrionia</taxon>
        <taxon>Desulfovibrionales</taxon>
        <taxon>Desulfonatronovibrionaceae</taxon>
        <taxon>Desulfonatronospira</taxon>
    </lineage>
</organism>
<dbReference type="AlphaFoldDB" id="D6SPV4"/>
<comment type="caution">
    <text evidence="1">The sequence shown here is derived from an EMBL/GenBank/DDBJ whole genome shotgun (WGS) entry which is preliminary data.</text>
</comment>
<dbReference type="EMBL" id="ACJN02000002">
    <property type="protein sequence ID" value="EFI34780.1"/>
    <property type="molecule type" value="Genomic_DNA"/>
</dbReference>
<dbReference type="Pfam" id="PF12787">
    <property type="entry name" value="EcsC"/>
    <property type="match status" value="1"/>
</dbReference>
<dbReference type="Proteomes" id="UP000005496">
    <property type="component" value="Unassembled WGS sequence"/>
</dbReference>
<sequence>MQNNTDLDQGKMLQVLNWGYGKALNGVAGMSSASEIAEGYMNGNGTTLDKANSLVRWQCAKAGTSGFVSNLGGLMTMPVGIPANIASVIYVQIRMVVAIAHMGGYDIQDDRVRTLVYVCLVGNNAQQILKQAGVTLGRKVAQRAVNKISGRALIELNKKVGFRLATKFGERGIVNFGKAVPLAGGLVGGSFDYVTTKGVGKAATMIFIE</sequence>
<keyword evidence="2" id="KW-1185">Reference proteome</keyword>
<evidence type="ECO:0000313" key="2">
    <source>
        <dbReference type="Proteomes" id="UP000005496"/>
    </source>
</evidence>
<dbReference type="eggNOG" id="ENOG502ZAV8">
    <property type="taxonomic scope" value="Bacteria"/>
</dbReference>
<dbReference type="RefSeq" id="WP_008870096.1">
    <property type="nucleotide sequence ID" value="NZ_ACJN02000002.1"/>
</dbReference>
<proteinExistence type="predicted"/>